<dbReference type="SMART" id="SM00355">
    <property type="entry name" value="ZnF_C2H2"/>
    <property type="match status" value="2"/>
</dbReference>
<feature type="domain" description="C2H2-type" evidence="10">
    <location>
        <begin position="1501"/>
        <end position="1531"/>
    </location>
</feature>
<organism evidence="11 12">
    <name type="scientific">Polypterus senegalus</name>
    <name type="common">Senegal bichir</name>
    <dbReference type="NCBI Taxonomy" id="55291"/>
    <lineage>
        <taxon>Eukaryota</taxon>
        <taxon>Metazoa</taxon>
        <taxon>Chordata</taxon>
        <taxon>Craniata</taxon>
        <taxon>Vertebrata</taxon>
        <taxon>Euteleostomi</taxon>
        <taxon>Actinopterygii</taxon>
        <taxon>Polypteriformes</taxon>
        <taxon>Polypteridae</taxon>
        <taxon>Polypterus</taxon>
    </lineage>
</organism>
<evidence type="ECO:0000256" key="8">
    <source>
        <dbReference type="PROSITE-ProRule" id="PRU00042"/>
    </source>
</evidence>
<dbReference type="PANTHER" id="PTHR24409">
    <property type="entry name" value="ZINC FINGER PROTEIN 142"/>
    <property type="match status" value="1"/>
</dbReference>
<dbReference type="EMBL" id="JAATIS010004040">
    <property type="protein sequence ID" value="KAG2462357.1"/>
    <property type="molecule type" value="Genomic_DNA"/>
</dbReference>
<sequence length="1693" mass="190386">MLLMKCVKNKVQIFDLQLGDSGEFKVVVVGFKDEINPVCQKILNFLKAQNTASESVSFGRGEKELLSFYLQTSDLSKPKVLDEGLSLKYKVCDSRIEITGTKANVQRATREIQRVTSKCSTHSQSKNPGLNISIEPFKHFKVVICSGRDNIHLSSESLIVQSSSHEILFDGTDQGKVVGELSEITLTVKEGLSELGKLQKVIRLHWQCKFNKKNHTEVLEAAVIKALEYVKTQGQTLVSICCPLDKDLNTSIQAATVAAALEGFCKAQSYLFVSSLTVFIVCPNETEWANILKKNLDIFWACSNSKQNGMQEVIPVIPQNMSVQLVGGTLEENQVQAFAVPVTVSSKTKSIELSCLCAHKSSYNLEEFLQIRSPCLADTLQNGEIIPVTCSDTGLLCEYLYLIEVQDDWEDPAEKVKSFMHKCATLSHHLFLTSMAVPVLDLSRHGVPPSQVVKWLLEGLKMFERETSFSWLHSVRLVLSPDCTDFSLVMEGIKRSEEPLGICFADHPFFIQYLHDSNQAFMEIFLNMEKTSSSFTIFKKSKQHCLSIYKQEYISADMSLAKWKIAQANVYNRLRRRYNVKKHHIPKLPQVEKYEPNLKKLQSIKIYEHDTWVVGLTEEVNEYIRIADLNRHVEETISNEIWGDLTAKAIQHVTEDFQLELDACFPTVIASQDTMVPPNIIFLGPYKTVYSAIDFFKMLISKALLCVSLSDKLSDYKYAFLKSWNLSALSQKLFHSRYIGVTLTEQDNSLMMQGDSFEDNQQAMEVLKDDIYEAAIRISRASHTSTKGEKWIKQLEDILHRLNTNEQNVEIHTIQDKDNINCMVVVVGFKTEVHAAKRILNQYFQQNTGIKRILEFKQPSIVEAGRKLLDIIDKKDLFGAKVEVNVHTNSKVDIVLSGTRCEVQKAQETLQIDLDYVIKKSVKIEGLGAAHYFQDPETAKILKRIGLTYFCIISTRRQCMASKWPNDQKNYPLIKIYEGLTEPVEFDLIGRPFDIENAIKALQSHFQDCQTENMICDPQIEKLTQSQLHAVTKDLSVILHLTNNGLSLKGLKSHVDEAQTRLGEMLKTDKVIKHPEEQNVIKQTISCNIKGPINNTVSNTGLDWLTRMRDAAKPSSDSGKNTSPSIKNLTVHKKTTTSATPAQQSEFKKNENKPKDGALKALLTDSKENLHQNGVMSSSGVTYAVPSNSLFDLAAANPFQPNFVPGHVPILNANFGQLDNFWQTTSCIQDSAVPMNTRVGLPLGERYFSIDAEKKQNKTAVHNQASEHMNRYWTTPGTNLEQQNKENSPLQQDNGALAVCKKATSATPSQHSEFKKKDNKPKDGALKALLTDSKENLHQHGEMSSSGVTYAVPSNNLFDLQATNLHQQLYPQPNHVPGHIPILNESFGQMNNFWQTTSSFQDSAVLTNTRVGLPLDEQYFSTDAEEKQNKTTGHDQASEHMNRNWTTSDILEQGWNLQEDIFFPKQFTTSTPNSVTTHRMNIKDVLVDFTSPRPSPLPSSFTCNFPGCSLSFDTLNGLQSHYRQMHTPEGRAKCRKCGKESTKSGITQHEKACMGNSFSYIPKATPSPSIQSMQYDSGLGTMSHSFTFADLPSIVNNYSIPVTPISNQNYHLEPKNLLNIFDLNSGIRQNNTQFQTPSYTKAFTCFCGRSFDSQRGLSSHHTQIHTANGRATCPSCGLESTKSGITRHKCKKR</sequence>
<keyword evidence="5 8" id="KW-0863">Zinc-finger</keyword>
<dbReference type="InterPro" id="IPR013087">
    <property type="entry name" value="Znf_C2H2_type"/>
</dbReference>
<dbReference type="PANTHER" id="PTHR24409:SF331">
    <property type="entry name" value="ZINC FINGER PROTEIN 322A"/>
    <property type="match status" value="1"/>
</dbReference>
<feature type="non-terminal residue" evidence="11">
    <location>
        <position position="1"/>
    </location>
</feature>
<evidence type="ECO:0000256" key="4">
    <source>
        <dbReference type="ARBA" id="ARBA00022737"/>
    </source>
</evidence>
<gene>
    <name evidence="11" type="primary">Parp14_0</name>
    <name evidence="11" type="ORF">GTO96_0000180</name>
</gene>
<feature type="compositionally biased region" description="Polar residues" evidence="9">
    <location>
        <begin position="1136"/>
        <end position="1145"/>
    </location>
</feature>
<protein>
    <submittedName>
        <fullName evidence="11">PAR14 polymerase</fullName>
    </submittedName>
</protein>
<keyword evidence="6" id="KW-0862">Zinc</keyword>
<comment type="similarity">
    <text evidence="2">Belongs to the krueppel C2H2-type zinc-finger protein family.</text>
</comment>
<keyword evidence="4" id="KW-0677">Repeat</keyword>
<keyword evidence="7" id="KW-0539">Nucleus</keyword>
<dbReference type="InterPro" id="IPR036236">
    <property type="entry name" value="Znf_C2H2_sf"/>
</dbReference>
<keyword evidence="3" id="KW-0479">Metal-binding</keyword>
<feature type="non-terminal residue" evidence="11">
    <location>
        <position position="1693"/>
    </location>
</feature>
<dbReference type="Proteomes" id="UP000886611">
    <property type="component" value="Unassembled WGS sequence"/>
</dbReference>
<evidence type="ECO:0000313" key="12">
    <source>
        <dbReference type="Proteomes" id="UP000886611"/>
    </source>
</evidence>
<feature type="region of interest" description="Disordered" evidence="9">
    <location>
        <begin position="1111"/>
        <end position="1155"/>
    </location>
</feature>
<feature type="compositionally biased region" description="Polar residues" evidence="9">
    <location>
        <begin position="1115"/>
        <end position="1128"/>
    </location>
</feature>
<dbReference type="GO" id="GO:0000977">
    <property type="term" value="F:RNA polymerase II transcription regulatory region sequence-specific DNA binding"/>
    <property type="evidence" value="ECO:0007669"/>
    <property type="project" value="TreeGrafter"/>
</dbReference>
<evidence type="ECO:0000256" key="3">
    <source>
        <dbReference type="ARBA" id="ARBA00022723"/>
    </source>
</evidence>
<evidence type="ECO:0000259" key="10">
    <source>
        <dbReference type="PROSITE" id="PS50157"/>
    </source>
</evidence>
<dbReference type="GO" id="GO:0008270">
    <property type="term" value="F:zinc ion binding"/>
    <property type="evidence" value="ECO:0007669"/>
    <property type="project" value="UniProtKB-KW"/>
</dbReference>
<evidence type="ECO:0000256" key="7">
    <source>
        <dbReference type="ARBA" id="ARBA00023242"/>
    </source>
</evidence>
<evidence type="ECO:0000256" key="5">
    <source>
        <dbReference type="ARBA" id="ARBA00022771"/>
    </source>
</evidence>
<dbReference type="GO" id="GO:0000981">
    <property type="term" value="F:DNA-binding transcription factor activity, RNA polymerase II-specific"/>
    <property type="evidence" value="ECO:0007669"/>
    <property type="project" value="TreeGrafter"/>
</dbReference>
<dbReference type="PROSITE" id="PS50157">
    <property type="entry name" value="ZINC_FINGER_C2H2_2"/>
    <property type="match status" value="1"/>
</dbReference>
<dbReference type="Gene3D" id="3.40.220.10">
    <property type="entry name" value="Leucine Aminopeptidase, subunit E, domain 1"/>
    <property type="match status" value="1"/>
</dbReference>
<comment type="subcellular location">
    <subcellularLocation>
        <location evidence="1">Nucleus</location>
    </subcellularLocation>
</comment>
<dbReference type="GO" id="GO:0005634">
    <property type="term" value="C:nucleus"/>
    <property type="evidence" value="ECO:0007669"/>
    <property type="project" value="UniProtKB-SubCell"/>
</dbReference>
<proteinExistence type="inferred from homology"/>
<evidence type="ECO:0000313" key="11">
    <source>
        <dbReference type="EMBL" id="KAG2462357.1"/>
    </source>
</evidence>
<comment type="caution">
    <text evidence="11">The sequence shown here is derived from an EMBL/GenBank/DDBJ whole genome shotgun (WGS) entry which is preliminary data.</text>
</comment>
<evidence type="ECO:0000256" key="1">
    <source>
        <dbReference type="ARBA" id="ARBA00004123"/>
    </source>
</evidence>
<name>A0A8X8BQ29_POLSE</name>
<accession>A0A8X8BQ29</accession>
<feature type="compositionally biased region" description="Basic and acidic residues" evidence="9">
    <location>
        <begin position="1146"/>
        <end position="1155"/>
    </location>
</feature>
<dbReference type="PROSITE" id="PS00028">
    <property type="entry name" value="ZINC_FINGER_C2H2_1"/>
    <property type="match status" value="1"/>
</dbReference>
<keyword evidence="12" id="KW-1185">Reference proteome</keyword>
<evidence type="ECO:0000256" key="9">
    <source>
        <dbReference type="SAM" id="MobiDB-lite"/>
    </source>
</evidence>
<dbReference type="InterPro" id="IPR043472">
    <property type="entry name" value="Macro_dom-like"/>
</dbReference>
<dbReference type="SUPFAM" id="SSF57667">
    <property type="entry name" value="beta-beta-alpha zinc fingers"/>
    <property type="match status" value="1"/>
</dbReference>
<evidence type="ECO:0000256" key="2">
    <source>
        <dbReference type="ARBA" id="ARBA00006991"/>
    </source>
</evidence>
<reference evidence="11 12" key="1">
    <citation type="journal article" date="2021" name="Cell">
        <title>Tracing the genetic footprints of vertebrate landing in non-teleost ray-finned fishes.</title>
        <authorList>
            <person name="Bi X."/>
            <person name="Wang K."/>
            <person name="Yang L."/>
            <person name="Pan H."/>
            <person name="Jiang H."/>
            <person name="Wei Q."/>
            <person name="Fang M."/>
            <person name="Yu H."/>
            <person name="Zhu C."/>
            <person name="Cai Y."/>
            <person name="He Y."/>
            <person name="Gan X."/>
            <person name="Zeng H."/>
            <person name="Yu D."/>
            <person name="Zhu Y."/>
            <person name="Jiang H."/>
            <person name="Qiu Q."/>
            <person name="Yang H."/>
            <person name="Zhang Y.E."/>
            <person name="Wang W."/>
            <person name="Zhu M."/>
            <person name="He S."/>
            <person name="Zhang G."/>
        </authorList>
    </citation>
    <scope>NUCLEOTIDE SEQUENCE [LARGE SCALE GENOMIC DNA]</scope>
    <source>
        <strain evidence="11">Bchr_013</strain>
    </source>
</reference>
<evidence type="ECO:0000256" key="6">
    <source>
        <dbReference type="ARBA" id="ARBA00022833"/>
    </source>
</evidence>